<sequence length="335" mass="37787">MEQVLETANLQKIECQKVRKRLAEERMVLSEYSKDIDRVGDRQFIILVYLVCGDSQDGATSIEHSLDTECSVVMSQPCYDVTDWEGKMLVGRYGGFDVVDSRVSADTSERGGQSRSHRVLKSVSTAISGNINSIQHYNNQIYTLCKEKGSGTKRQVIIFDSEYNEKKRWSVPDYKFISQLAVCNNKVYVSDPDNKYLCVYSATSGTLLSALSNPLLVSLNYLNICPPHSLLISDCLANRVHRLDCRSDSMTWTSDVVKYPGGIALDHTGREVWVYSRATKSLFILNSDTGEFKQEIHHKKFTQLPDRDLLSGIHLLDSELWGAAQSSGLWKFTVK</sequence>
<gene>
    <name evidence="1" type="ORF">EB796_006708</name>
</gene>
<dbReference type="AlphaFoldDB" id="A0A7J7KBQ6"/>
<name>A0A7J7KBQ6_BUGNE</name>
<dbReference type="Gene3D" id="2.120.10.30">
    <property type="entry name" value="TolB, C-terminal domain"/>
    <property type="match status" value="1"/>
</dbReference>
<dbReference type="Proteomes" id="UP000593567">
    <property type="component" value="Unassembled WGS sequence"/>
</dbReference>
<protein>
    <submittedName>
        <fullName evidence="1">Uncharacterized protein</fullName>
    </submittedName>
</protein>
<dbReference type="InterPro" id="IPR011042">
    <property type="entry name" value="6-blade_b-propeller_TolB-like"/>
</dbReference>
<proteinExistence type="predicted"/>
<accession>A0A7J7KBQ6</accession>
<organism evidence="1 2">
    <name type="scientific">Bugula neritina</name>
    <name type="common">Brown bryozoan</name>
    <name type="synonym">Sertularia neritina</name>
    <dbReference type="NCBI Taxonomy" id="10212"/>
    <lineage>
        <taxon>Eukaryota</taxon>
        <taxon>Metazoa</taxon>
        <taxon>Spiralia</taxon>
        <taxon>Lophotrochozoa</taxon>
        <taxon>Bryozoa</taxon>
        <taxon>Gymnolaemata</taxon>
        <taxon>Cheilostomatida</taxon>
        <taxon>Flustrina</taxon>
        <taxon>Buguloidea</taxon>
        <taxon>Bugulidae</taxon>
        <taxon>Bugula</taxon>
    </lineage>
</organism>
<dbReference type="InterPro" id="IPR011044">
    <property type="entry name" value="Quino_amine_DH_bsu"/>
</dbReference>
<comment type="caution">
    <text evidence="1">The sequence shown here is derived from an EMBL/GenBank/DDBJ whole genome shotgun (WGS) entry which is preliminary data.</text>
</comment>
<keyword evidence="2" id="KW-1185">Reference proteome</keyword>
<dbReference type="SUPFAM" id="SSF50969">
    <property type="entry name" value="YVTN repeat-like/Quinoprotein amine dehydrogenase"/>
    <property type="match status" value="1"/>
</dbReference>
<dbReference type="EMBL" id="VXIV02000956">
    <property type="protein sequence ID" value="KAF6034986.1"/>
    <property type="molecule type" value="Genomic_DNA"/>
</dbReference>
<evidence type="ECO:0000313" key="1">
    <source>
        <dbReference type="EMBL" id="KAF6034986.1"/>
    </source>
</evidence>
<reference evidence="1" key="1">
    <citation type="submission" date="2020-06" db="EMBL/GenBank/DDBJ databases">
        <title>Draft genome of Bugula neritina, a colonial animal packing powerful symbionts and potential medicines.</title>
        <authorList>
            <person name="Rayko M."/>
        </authorList>
    </citation>
    <scope>NUCLEOTIDE SEQUENCE [LARGE SCALE GENOMIC DNA]</scope>
    <source>
        <strain evidence="1">Kwan_BN1</strain>
    </source>
</reference>
<dbReference type="OrthoDB" id="111250at2759"/>
<evidence type="ECO:0000313" key="2">
    <source>
        <dbReference type="Proteomes" id="UP000593567"/>
    </source>
</evidence>